<dbReference type="AlphaFoldDB" id="A0A9N8DTV2"/>
<feature type="compositionally biased region" description="Acidic residues" evidence="1">
    <location>
        <begin position="151"/>
        <end position="160"/>
    </location>
</feature>
<dbReference type="Proteomes" id="UP001153069">
    <property type="component" value="Unassembled WGS sequence"/>
</dbReference>
<reference evidence="2" key="1">
    <citation type="submission" date="2020-06" db="EMBL/GenBank/DDBJ databases">
        <authorList>
            <consortium name="Plant Systems Biology data submission"/>
        </authorList>
    </citation>
    <scope>NUCLEOTIDE SEQUENCE</scope>
    <source>
        <strain evidence="2">D6</strain>
    </source>
</reference>
<evidence type="ECO:0000256" key="1">
    <source>
        <dbReference type="SAM" id="MobiDB-lite"/>
    </source>
</evidence>
<feature type="region of interest" description="Disordered" evidence="1">
    <location>
        <begin position="145"/>
        <end position="215"/>
    </location>
</feature>
<sequence>MWKILAAVNQSQEGLAAKGVAFLEVFIKKDNDKPDATLTGPISIQRYGSTPLFRIVVHNTEMTRNIGAFCLPVDCVWTCKHRVVKSKNSGRKAVKATLSFDEGSVEGFDRFDVTLAYDGINGESKLLAESLVFASQEVVEAVYTSEAEANASDDEDESSDGEDKSDMETDEEEDDAKPKATKRAAKRDAPEHPNDVMSPSSIAIKSPPLKRTRID</sequence>
<name>A0A9N8DTV2_9STRA</name>
<protein>
    <submittedName>
        <fullName evidence="2">Uncharacterized protein</fullName>
    </submittedName>
</protein>
<evidence type="ECO:0000313" key="2">
    <source>
        <dbReference type="EMBL" id="CAB9506585.1"/>
    </source>
</evidence>
<comment type="caution">
    <text evidence="2">The sequence shown here is derived from an EMBL/GenBank/DDBJ whole genome shotgun (WGS) entry which is preliminary data.</text>
</comment>
<organism evidence="2 3">
    <name type="scientific">Seminavis robusta</name>
    <dbReference type="NCBI Taxonomy" id="568900"/>
    <lineage>
        <taxon>Eukaryota</taxon>
        <taxon>Sar</taxon>
        <taxon>Stramenopiles</taxon>
        <taxon>Ochrophyta</taxon>
        <taxon>Bacillariophyta</taxon>
        <taxon>Bacillariophyceae</taxon>
        <taxon>Bacillariophycidae</taxon>
        <taxon>Naviculales</taxon>
        <taxon>Naviculaceae</taxon>
        <taxon>Seminavis</taxon>
    </lineage>
</organism>
<evidence type="ECO:0000313" key="3">
    <source>
        <dbReference type="Proteomes" id="UP001153069"/>
    </source>
</evidence>
<dbReference type="EMBL" id="CAICTM010000270">
    <property type="protein sequence ID" value="CAB9506585.1"/>
    <property type="molecule type" value="Genomic_DNA"/>
</dbReference>
<keyword evidence="3" id="KW-1185">Reference proteome</keyword>
<accession>A0A9N8DTV2</accession>
<gene>
    <name evidence="2" type="ORF">SEMRO_271_G104730.1</name>
</gene>
<proteinExistence type="predicted"/>